<dbReference type="InterPro" id="IPR025877">
    <property type="entry name" value="MobA-like_NTP_Trfase"/>
</dbReference>
<reference evidence="2" key="1">
    <citation type="submission" date="2023-01" db="EMBL/GenBank/DDBJ databases">
        <authorList>
            <person name="Van Ghelder C."/>
            <person name="Rancurel C."/>
        </authorList>
    </citation>
    <scope>NUCLEOTIDE SEQUENCE</scope>
    <source>
        <strain evidence="2">CNCM I-4278</strain>
    </source>
</reference>
<proteinExistence type="predicted"/>
<accession>A0A9W4XNA0</accession>
<dbReference type="AlphaFoldDB" id="A0A9W4XNA0"/>
<gene>
    <name evidence="2" type="ORF">PDIGIT_LOCUS4352</name>
</gene>
<comment type="caution">
    <text evidence="2">The sequence shown here is derived from an EMBL/GenBank/DDBJ whole genome shotgun (WGS) entry which is preliminary data.</text>
</comment>
<organism evidence="2 3">
    <name type="scientific">Periconia digitata</name>
    <dbReference type="NCBI Taxonomy" id="1303443"/>
    <lineage>
        <taxon>Eukaryota</taxon>
        <taxon>Fungi</taxon>
        <taxon>Dikarya</taxon>
        <taxon>Ascomycota</taxon>
        <taxon>Pezizomycotina</taxon>
        <taxon>Dothideomycetes</taxon>
        <taxon>Pleosporomycetidae</taxon>
        <taxon>Pleosporales</taxon>
        <taxon>Massarineae</taxon>
        <taxon>Periconiaceae</taxon>
        <taxon>Periconia</taxon>
    </lineage>
</organism>
<name>A0A9W4XNA0_9PLEO</name>
<dbReference type="GO" id="GO:0016779">
    <property type="term" value="F:nucleotidyltransferase activity"/>
    <property type="evidence" value="ECO:0007669"/>
    <property type="project" value="UniProtKB-ARBA"/>
</dbReference>
<evidence type="ECO:0000313" key="3">
    <source>
        <dbReference type="Proteomes" id="UP001152607"/>
    </source>
</evidence>
<protein>
    <recommendedName>
        <fullName evidence="1">MobA-like NTP transferase domain-containing protein</fullName>
    </recommendedName>
</protein>
<dbReference type="EMBL" id="CAOQHR010000002">
    <property type="protein sequence ID" value="CAI6330974.1"/>
    <property type="molecule type" value="Genomic_DNA"/>
</dbReference>
<evidence type="ECO:0000259" key="1">
    <source>
        <dbReference type="Pfam" id="PF12804"/>
    </source>
</evidence>
<evidence type="ECO:0000313" key="2">
    <source>
        <dbReference type="EMBL" id="CAI6330974.1"/>
    </source>
</evidence>
<dbReference type="Gene3D" id="3.90.550.10">
    <property type="entry name" value="Spore Coat Polysaccharide Biosynthesis Protein SpsA, Chain A"/>
    <property type="match status" value="1"/>
</dbReference>
<dbReference type="InterPro" id="IPR029044">
    <property type="entry name" value="Nucleotide-diphossugar_trans"/>
</dbReference>
<dbReference type="SUPFAM" id="SSF53448">
    <property type="entry name" value="Nucleotide-diphospho-sugar transferases"/>
    <property type="match status" value="1"/>
</dbReference>
<dbReference type="Pfam" id="PF12804">
    <property type="entry name" value="NTP_transf_3"/>
    <property type="match status" value="1"/>
</dbReference>
<keyword evidence="3" id="KW-1185">Reference proteome</keyword>
<feature type="domain" description="MobA-like NTP transferase" evidence="1">
    <location>
        <begin position="14"/>
        <end position="168"/>
    </location>
</feature>
<dbReference type="OrthoDB" id="20872at2759"/>
<dbReference type="Proteomes" id="UP001152607">
    <property type="component" value="Unassembled WGS sequence"/>
</dbReference>
<sequence length="216" mass="23893">MTVSVDSSPRLSIALLAAGDSARMGTSKHLLPDADGTPVYLSRLTMLRQAFPDVQDLCLLLRDSSQCSSTPIPPELNARTICVDASARGMRPRGPALTFLAAFSSNTTCHWLFIPCDYPLLTAPELRHLLQQHRDPVTCFENAQGHTEPLVGIWNPMALSHIATHFLSSRQHLVELVDRLEGNRIPPLYDHSLFNANTREDWDDAIQLLAQSADKS</sequence>